<gene>
    <name evidence="2" type="ORF">SAMN06269173_110117</name>
</gene>
<evidence type="ECO:0000313" key="3">
    <source>
        <dbReference type="Proteomes" id="UP000198310"/>
    </source>
</evidence>
<name>A0A239A1B7_9BACT</name>
<keyword evidence="1" id="KW-1133">Transmembrane helix</keyword>
<proteinExistence type="predicted"/>
<sequence length="81" mass="9555">MNNYELLVLLGWGLLLGGIPTAGYYLYHYGRALMERRRNTPFDPFTRMERLALWRQEMEFRIGCTALAFFGLMLCNWLSKS</sequence>
<dbReference type="RefSeq" id="WP_089333790.1">
    <property type="nucleotide sequence ID" value="NZ_FZNS01000010.1"/>
</dbReference>
<keyword evidence="1" id="KW-0472">Membrane</keyword>
<organism evidence="2 3">
    <name type="scientific">Hymenobacter mucosus</name>
    <dbReference type="NCBI Taxonomy" id="1411120"/>
    <lineage>
        <taxon>Bacteria</taxon>
        <taxon>Pseudomonadati</taxon>
        <taxon>Bacteroidota</taxon>
        <taxon>Cytophagia</taxon>
        <taxon>Cytophagales</taxon>
        <taxon>Hymenobacteraceae</taxon>
        <taxon>Hymenobacter</taxon>
    </lineage>
</organism>
<reference evidence="3" key="1">
    <citation type="submission" date="2017-06" db="EMBL/GenBank/DDBJ databases">
        <authorList>
            <person name="Varghese N."/>
            <person name="Submissions S."/>
        </authorList>
    </citation>
    <scope>NUCLEOTIDE SEQUENCE [LARGE SCALE GENOMIC DNA]</scope>
    <source>
        <strain evidence="3">DSM 28041</strain>
    </source>
</reference>
<keyword evidence="1" id="KW-0812">Transmembrane</keyword>
<protein>
    <submittedName>
        <fullName evidence="2">Uncharacterized protein</fullName>
    </submittedName>
</protein>
<evidence type="ECO:0000313" key="2">
    <source>
        <dbReference type="EMBL" id="SNR89182.1"/>
    </source>
</evidence>
<keyword evidence="3" id="KW-1185">Reference proteome</keyword>
<accession>A0A239A1B7</accession>
<evidence type="ECO:0000256" key="1">
    <source>
        <dbReference type="SAM" id="Phobius"/>
    </source>
</evidence>
<dbReference type="Proteomes" id="UP000198310">
    <property type="component" value="Unassembled WGS sequence"/>
</dbReference>
<dbReference type="EMBL" id="FZNS01000010">
    <property type="protein sequence ID" value="SNR89182.1"/>
    <property type="molecule type" value="Genomic_DNA"/>
</dbReference>
<dbReference type="AlphaFoldDB" id="A0A239A1B7"/>
<feature type="transmembrane region" description="Helical" evidence="1">
    <location>
        <begin position="6"/>
        <end position="27"/>
    </location>
</feature>